<gene>
    <name evidence="1" type="ORF">QE417_003589</name>
</gene>
<reference evidence="2" key="1">
    <citation type="submission" date="2023-07" db="EMBL/GenBank/DDBJ databases">
        <title>Functional and genomic diversity of the sorghum phyllosphere microbiome.</title>
        <authorList>
            <person name="Shade A."/>
        </authorList>
    </citation>
    <scope>NUCLEOTIDE SEQUENCE [LARGE SCALE GENOMIC DNA]</scope>
    <source>
        <strain evidence="2">SORGH_AS_0422</strain>
    </source>
</reference>
<sequence>MYLTIAFILLIAFAGKIYTFNPIGIKKSLWSYVNNNSEQEDSNDTEEGKFADKQLTGYFEMAMLDFAPLFHENLQSPIYHHSTAFSTSHVLTVPTPPPNC</sequence>
<organism evidence="1 2">
    <name type="scientific">Mucilaginibacter terrae</name>
    <dbReference type="NCBI Taxonomy" id="1955052"/>
    <lineage>
        <taxon>Bacteria</taxon>
        <taxon>Pseudomonadati</taxon>
        <taxon>Bacteroidota</taxon>
        <taxon>Sphingobacteriia</taxon>
        <taxon>Sphingobacteriales</taxon>
        <taxon>Sphingobacteriaceae</taxon>
        <taxon>Mucilaginibacter</taxon>
    </lineage>
</organism>
<dbReference type="RefSeq" id="WP_311951904.1">
    <property type="nucleotide sequence ID" value="NZ_JAVLVU010000001.1"/>
</dbReference>
<protein>
    <submittedName>
        <fullName evidence="1">Uncharacterized protein</fullName>
    </submittedName>
</protein>
<evidence type="ECO:0000313" key="2">
    <source>
        <dbReference type="Proteomes" id="UP001258315"/>
    </source>
</evidence>
<comment type="caution">
    <text evidence="1">The sequence shown here is derived from an EMBL/GenBank/DDBJ whole genome shotgun (WGS) entry which is preliminary data.</text>
</comment>
<evidence type="ECO:0000313" key="1">
    <source>
        <dbReference type="EMBL" id="MDT3404517.1"/>
    </source>
</evidence>
<dbReference type="Proteomes" id="UP001258315">
    <property type="component" value="Unassembled WGS sequence"/>
</dbReference>
<keyword evidence="2" id="KW-1185">Reference proteome</keyword>
<dbReference type="EMBL" id="JAVLVU010000001">
    <property type="protein sequence ID" value="MDT3404517.1"/>
    <property type="molecule type" value="Genomic_DNA"/>
</dbReference>
<name>A0ABU3GXM3_9SPHI</name>
<accession>A0ABU3GXM3</accession>
<proteinExistence type="predicted"/>